<accession>A0A9Q1F1M4</accession>
<feature type="region of interest" description="Disordered" evidence="1">
    <location>
        <begin position="89"/>
        <end position="207"/>
    </location>
</feature>
<comment type="caution">
    <text evidence="2">The sequence shown here is derived from an EMBL/GenBank/DDBJ whole genome shotgun (WGS) entry which is preliminary data.</text>
</comment>
<name>A0A9Q1F1M4_SYNKA</name>
<keyword evidence="3" id="KW-1185">Reference proteome</keyword>
<protein>
    <submittedName>
        <fullName evidence="2">Uncharacterized protein</fullName>
    </submittedName>
</protein>
<evidence type="ECO:0000313" key="2">
    <source>
        <dbReference type="EMBL" id="KAJ8349306.1"/>
    </source>
</evidence>
<dbReference type="OrthoDB" id="10658908at2759"/>
<feature type="compositionally biased region" description="Basic and acidic residues" evidence="1">
    <location>
        <begin position="197"/>
        <end position="207"/>
    </location>
</feature>
<dbReference type="Proteomes" id="UP001152622">
    <property type="component" value="Chromosome 9"/>
</dbReference>
<evidence type="ECO:0000313" key="3">
    <source>
        <dbReference type="Proteomes" id="UP001152622"/>
    </source>
</evidence>
<dbReference type="AlphaFoldDB" id="A0A9Q1F1M4"/>
<feature type="compositionally biased region" description="Low complexity" evidence="1">
    <location>
        <begin position="118"/>
        <end position="128"/>
    </location>
</feature>
<reference evidence="2" key="1">
    <citation type="journal article" date="2023" name="Science">
        <title>Genome structures resolve the early diversification of teleost fishes.</title>
        <authorList>
            <person name="Parey E."/>
            <person name="Louis A."/>
            <person name="Montfort J."/>
            <person name="Bouchez O."/>
            <person name="Roques C."/>
            <person name="Iampietro C."/>
            <person name="Lluch J."/>
            <person name="Castinel A."/>
            <person name="Donnadieu C."/>
            <person name="Desvignes T."/>
            <person name="Floi Bucao C."/>
            <person name="Jouanno E."/>
            <person name="Wen M."/>
            <person name="Mejri S."/>
            <person name="Dirks R."/>
            <person name="Jansen H."/>
            <person name="Henkel C."/>
            <person name="Chen W.J."/>
            <person name="Zahm M."/>
            <person name="Cabau C."/>
            <person name="Klopp C."/>
            <person name="Thompson A.W."/>
            <person name="Robinson-Rechavi M."/>
            <person name="Braasch I."/>
            <person name="Lecointre G."/>
            <person name="Bobe J."/>
            <person name="Postlethwait J.H."/>
            <person name="Berthelot C."/>
            <person name="Roest Crollius H."/>
            <person name="Guiguen Y."/>
        </authorList>
    </citation>
    <scope>NUCLEOTIDE SEQUENCE</scope>
    <source>
        <tissue evidence="2">Blood</tissue>
    </source>
</reference>
<sequence length="207" mass="22174">MGLVTSVFPSKDGRVCKVEVKVTVQGTVKKFFRPISEVNPLQSLLVTPSEALPAPIPNTRHNAEFLRSLQNPSQPVFYPPYAPPPHPSLYPPYAPPPHPSFYPQPSGLADSLLDGGRSSSAGQSQSPESPSPPSAQAHGAAAHLPGNPPLSPGSHNYLQLLMSLSAPQAPQPKGKRKAKRSVARDDDRRPCPPPPDRPVRDEGPESM</sequence>
<feature type="compositionally biased region" description="Pro residues" evidence="1">
    <location>
        <begin position="89"/>
        <end position="102"/>
    </location>
</feature>
<dbReference type="EMBL" id="JAINUF010000009">
    <property type="protein sequence ID" value="KAJ8349306.1"/>
    <property type="molecule type" value="Genomic_DNA"/>
</dbReference>
<proteinExistence type="predicted"/>
<organism evidence="2 3">
    <name type="scientific">Synaphobranchus kaupii</name>
    <name type="common">Kaup's arrowtooth eel</name>
    <dbReference type="NCBI Taxonomy" id="118154"/>
    <lineage>
        <taxon>Eukaryota</taxon>
        <taxon>Metazoa</taxon>
        <taxon>Chordata</taxon>
        <taxon>Craniata</taxon>
        <taxon>Vertebrata</taxon>
        <taxon>Euteleostomi</taxon>
        <taxon>Actinopterygii</taxon>
        <taxon>Neopterygii</taxon>
        <taxon>Teleostei</taxon>
        <taxon>Anguilliformes</taxon>
        <taxon>Synaphobranchidae</taxon>
        <taxon>Synaphobranchus</taxon>
    </lineage>
</organism>
<evidence type="ECO:0000256" key="1">
    <source>
        <dbReference type="SAM" id="MobiDB-lite"/>
    </source>
</evidence>
<gene>
    <name evidence="2" type="ORF">SKAU_G00244360</name>
</gene>